<dbReference type="Pfam" id="PF12730">
    <property type="entry name" value="ABC2_membrane_4"/>
    <property type="match status" value="1"/>
</dbReference>
<feature type="transmembrane region" description="Helical" evidence="1">
    <location>
        <begin position="145"/>
        <end position="164"/>
    </location>
</feature>
<feature type="transmembrane region" description="Helical" evidence="1">
    <location>
        <begin position="102"/>
        <end position="125"/>
    </location>
</feature>
<feature type="transmembrane region" description="Helical" evidence="1">
    <location>
        <begin position="208"/>
        <end position="228"/>
    </location>
</feature>
<dbReference type="AlphaFoldDB" id="A0A0A1MQF9"/>
<dbReference type="CDD" id="cd21809">
    <property type="entry name" value="ABC-2_lan_permease-like"/>
    <property type="match status" value="1"/>
</dbReference>
<organism evidence="2 3">
    <name type="scientific">Oceanobacillus oncorhynchi</name>
    <dbReference type="NCBI Taxonomy" id="545501"/>
    <lineage>
        <taxon>Bacteria</taxon>
        <taxon>Bacillati</taxon>
        <taxon>Bacillota</taxon>
        <taxon>Bacilli</taxon>
        <taxon>Bacillales</taxon>
        <taxon>Bacillaceae</taxon>
        <taxon>Oceanobacillus</taxon>
    </lineage>
</organism>
<evidence type="ECO:0000313" key="2">
    <source>
        <dbReference type="EMBL" id="CEI81964.1"/>
    </source>
</evidence>
<feature type="transmembrane region" description="Helical" evidence="1">
    <location>
        <begin position="171"/>
        <end position="188"/>
    </location>
</feature>
<evidence type="ECO:0000313" key="3">
    <source>
        <dbReference type="Proteomes" id="UP000040453"/>
    </source>
</evidence>
<proteinExistence type="predicted"/>
<dbReference type="EMBL" id="CDGG01000001">
    <property type="protein sequence ID" value="CEI81964.1"/>
    <property type="molecule type" value="Genomic_DNA"/>
</dbReference>
<feature type="transmembrane region" description="Helical" evidence="1">
    <location>
        <begin position="59"/>
        <end position="81"/>
    </location>
</feature>
<protein>
    <submittedName>
        <fullName evidence="2">ABC-2 family transporter protein</fullName>
    </submittedName>
</protein>
<dbReference type="STRING" id="545501.BN997_01819"/>
<gene>
    <name evidence="2" type="ORF">BN997_01819</name>
</gene>
<keyword evidence="1" id="KW-1133">Transmembrane helix</keyword>
<name>A0A0A1MQF9_9BACI</name>
<sequence>MIFPLIQSDFLKIKRKGMWLLCLIGPFGVVALQMVNYGVRKDYLFEQMDDRWLYYLLNINTFTPLAIVLGIVILTSFMSSIEDETNAWKQLVALPVSKRSVYLSKFTVISCILFLSSVLLFLFVFGYGLTLGLGEDIPYLRLMEYSFLPFFAALPVLGLQLWVATISKNQAIPVTLGVIGVIFAYSAPLLPDWMIWKWPALSNDWGHAYINALLGIGFGVLLYLLGMVDFKRRDVK</sequence>
<keyword evidence="1" id="KW-0472">Membrane</keyword>
<keyword evidence="1" id="KW-0812">Transmembrane</keyword>
<keyword evidence="3" id="KW-1185">Reference proteome</keyword>
<evidence type="ECO:0000256" key="1">
    <source>
        <dbReference type="SAM" id="Phobius"/>
    </source>
</evidence>
<dbReference type="RefSeq" id="WP_042531459.1">
    <property type="nucleotide sequence ID" value="NZ_CDGG01000001.1"/>
</dbReference>
<dbReference type="OrthoDB" id="3190532at2"/>
<feature type="transmembrane region" description="Helical" evidence="1">
    <location>
        <begin position="20"/>
        <end position="39"/>
    </location>
</feature>
<reference evidence="2 3" key="1">
    <citation type="submission" date="2014-11" db="EMBL/GenBank/DDBJ databases">
        <authorList>
            <person name="Urmite Genomes Urmite Genomes"/>
        </authorList>
    </citation>
    <scope>NUCLEOTIDE SEQUENCE [LARGE SCALE GENOMIC DNA]</scope>
    <source>
        <strain evidence="2 3">Oc5</strain>
    </source>
</reference>
<accession>A0A0A1MQF9</accession>
<dbReference type="Proteomes" id="UP000040453">
    <property type="component" value="Unassembled WGS sequence"/>
</dbReference>